<dbReference type="PIRSF" id="PIRSF006603">
    <property type="entry name" value="DinF"/>
    <property type="match status" value="1"/>
</dbReference>
<dbReference type="Proteomes" id="UP000283738">
    <property type="component" value="Unassembled WGS sequence"/>
</dbReference>
<dbReference type="EMBL" id="CVRS01000067">
    <property type="protein sequence ID" value="CRL37429.1"/>
    <property type="molecule type" value="Genomic_DNA"/>
</dbReference>
<accession>A0A0M6WKD7</accession>
<dbReference type="STRING" id="360807.ERS852392_02588"/>
<feature type="transmembrane region" description="Helical" evidence="7">
    <location>
        <begin position="58"/>
        <end position="79"/>
    </location>
</feature>
<dbReference type="Proteomes" id="UP000286271">
    <property type="component" value="Unassembled WGS sequence"/>
</dbReference>
<dbReference type="EMBL" id="CYXX01000003">
    <property type="protein sequence ID" value="CUM81494.1"/>
    <property type="molecule type" value="Genomic_DNA"/>
</dbReference>
<evidence type="ECO:0000313" key="10">
    <source>
        <dbReference type="EMBL" id="RGQ46102.1"/>
    </source>
</evidence>
<keyword evidence="4 7" id="KW-0812">Transmembrane</keyword>
<evidence type="ECO:0000256" key="7">
    <source>
        <dbReference type="SAM" id="Phobius"/>
    </source>
</evidence>
<dbReference type="AlphaFoldDB" id="A0A0M6WKD7"/>
<feature type="transmembrane region" description="Helical" evidence="7">
    <location>
        <begin position="239"/>
        <end position="257"/>
    </location>
</feature>
<dbReference type="EMBL" id="QRHP01000013">
    <property type="protein sequence ID" value="RHF83064.1"/>
    <property type="molecule type" value="Genomic_DNA"/>
</dbReference>
<reference evidence="16 17" key="3">
    <citation type="submission" date="2018-08" db="EMBL/GenBank/DDBJ databases">
        <title>A genome reference for cultivated species of the human gut microbiota.</title>
        <authorList>
            <person name="Zou Y."/>
            <person name="Xue W."/>
            <person name="Luo G."/>
        </authorList>
    </citation>
    <scope>NUCLEOTIDE SEQUENCE [LARGE SCALE GENOMIC DNA]</scope>
    <source>
        <strain evidence="10 18">AF28-15</strain>
        <strain evidence="13 17">AM23-23AC</strain>
        <strain evidence="12 19">AM27-11</strain>
        <strain evidence="11 16">AM42-1AC</strain>
    </source>
</reference>
<evidence type="ECO:0000313" key="8">
    <source>
        <dbReference type="EMBL" id="CRL37429.1"/>
    </source>
</evidence>
<gene>
    <name evidence="9" type="primary">mepA_5</name>
    <name evidence="13" type="ORF">DW654_11385</name>
    <name evidence="12" type="ORF">DW707_11605</name>
    <name evidence="11" type="ORF">DW914_09230</name>
    <name evidence="10" type="ORF">DWY96_13980</name>
    <name evidence="9" type="ORF">ERS852444_00610</name>
    <name evidence="8" type="ORF">RIL183_03871</name>
</gene>
<comment type="subcellular location">
    <subcellularLocation>
        <location evidence="1">Cell membrane</location>
        <topology evidence="1">Multi-pass membrane protein</topology>
    </subcellularLocation>
</comment>
<evidence type="ECO:0000313" key="18">
    <source>
        <dbReference type="Proteomes" id="UP000283738"/>
    </source>
</evidence>
<feature type="transmembrane region" description="Helical" evidence="7">
    <location>
        <begin position="362"/>
        <end position="381"/>
    </location>
</feature>
<dbReference type="Proteomes" id="UP000283492">
    <property type="component" value="Unassembled WGS sequence"/>
</dbReference>
<dbReference type="PANTHER" id="PTHR43549:SF3">
    <property type="entry name" value="MULTIDRUG RESISTANCE PROTEIN YPNP-RELATED"/>
    <property type="match status" value="1"/>
</dbReference>
<evidence type="ECO:0000313" key="14">
    <source>
        <dbReference type="Proteomes" id="UP000049828"/>
    </source>
</evidence>
<keyword evidence="2" id="KW-0813">Transport</keyword>
<proteinExistence type="predicted"/>
<evidence type="ECO:0000256" key="3">
    <source>
        <dbReference type="ARBA" id="ARBA00022475"/>
    </source>
</evidence>
<dbReference type="InterPro" id="IPR048279">
    <property type="entry name" value="MdtK-like"/>
</dbReference>
<evidence type="ECO:0000256" key="2">
    <source>
        <dbReference type="ARBA" id="ARBA00022448"/>
    </source>
</evidence>
<dbReference type="EMBL" id="QSKW01000018">
    <property type="protein sequence ID" value="RHE96404.1"/>
    <property type="molecule type" value="Genomic_DNA"/>
</dbReference>
<evidence type="ECO:0000313" key="17">
    <source>
        <dbReference type="Proteomes" id="UP000283701"/>
    </source>
</evidence>
<protein>
    <submittedName>
        <fullName evidence="10">MATE family efflux transporter</fullName>
    </submittedName>
    <submittedName>
        <fullName evidence="9">Multidrug export protein mepA</fullName>
    </submittedName>
    <submittedName>
        <fullName evidence="8">Putative efflux protein, MATE family</fullName>
    </submittedName>
</protein>
<dbReference type="Pfam" id="PF01554">
    <property type="entry name" value="MatE"/>
    <property type="match status" value="2"/>
</dbReference>
<organism evidence="8 14">
    <name type="scientific">Roseburia inulinivorans</name>
    <dbReference type="NCBI Taxonomy" id="360807"/>
    <lineage>
        <taxon>Bacteria</taxon>
        <taxon>Bacillati</taxon>
        <taxon>Bacillota</taxon>
        <taxon>Clostridia</taxon>
        <taxon>Lachnospirales</taxon>
        <taxon>Lachnospiraceae</taxon>
        <taxon>Roseburia</taxon>
    </lineage>
</organism>
<dbReference type="GO" id="GO:0015297">
    <property type="term" value="F:antiporter activity"/>
    <property type="evidence" value="ECO:0007669"/>
    <property type="project" value="InterPro"/>
</dbReference>
<feature type="transmembrane region" description="Helical" evidence="7">
    <location>
        <begin position="139"/>
        <end position="157"/>
    </location>
</feature>
<feature type="transmembrane region" description="Helical" evidence="7">
    <location>
        <begin position="402"/>
        <end position="421"/>
    </location>
</feature>
<dbReference type="Proteomes" id="UP000283701">
    <property type="component" value="Unassembled WGS sequence"/>
</dbReference>
<evidence type="ECO:0000256" key="4">
    <source>
        <dbReference type="ARBA" id="ARBA00022692"/>
    </source>
</evidence>
<keyword evidence="14" id="KW-1185">Reference proteome</keyword>
<evidence type="ECO:0000256" key="6">
    <source>
        <dbReference type="ARBA" id="ARBA00023136"/>
    </source>
</evidence>
<dbReference type="PANTHER" id="PTHR43549">
    <property type="entry name" value="MULTIDRUG RESISTANCE PROTEIN YPNP-RELATED"/>
    <property type="match status" value="1"/>
</dbReference>
<feature type="transmembrane region" description="Helical" evidence="7">
    <location>
        <begin position="100"/>
        <end position="119"/>
    </location>
</feature>
<feature type="transmembrane region" description="Helical" evidence="7">
    <location>
        <begin position="427"/>
        <end position="443"/>
    </location>
</feature>
<sequence length="448" mass="49312">METNEKSRVLDMTRGNPFRLVLKFALPLFFGNLLQQFYNLADTAIAGHVLGDHALAQIGAVSALYGLITNFAFGMNNGLALSLSRSFGAGDEQKMKHVSCWMVTISMSVSIVLMSIFLLCKEPLLILLQVPEETMAGAMEYLTIILIGIPFTMAYNMEAAMLQAVGNSMTPLLFLLFSSVLNISLDYAFMAPLAMGIGGAAFATVLSQGVSAFLAFILIWRNYPLLHFKGKDYQVEKKFVLEMVVAGFSMALMSAIYNIGSVILQGSINALGNLYITAQVGARRLAELFHTPGLALGTSVATYTSQNMGGGNRNRIKKGVWSAFFLFAVWWIFSMVFVTFFVEDAVRLVTGSSNADVIYNTALYLRISFPLIPTMAVIIILRNMLQGMNHLMMPLVCSSLELIGKVIFAIWVVPAYGYFAVCLCEPVTWVVCCIFVLICAFLCRKELR</sequence>
<evidence type="ECO:0000313" key="16">
    <source>
        <dbReference type="Proteomes" id="UP000283492"/>
    </source>
</evidence>
<evidence type="ECO:0000313" key="19">
    <source>
        <dbReference type="Proteomes" id="UP000286271"/>
    </source>
</evidence>
<evidence type="ECO:0000313" key="9">
    <source>
        <dbReference type="EMBL" id="CUM81494.1"/>
    </source>
</evidence>
<dbReference type="EMBL" id="QRTF01000038">
    <property type="protein sequence ID" value="RGQ46102.1"/>
    <property type="molecule type" value="Genomic_DNA"/>
</dbReference>
<keyword evidence="3" id="KW-1003">Cell membrane</keyword>
<dbReference type="GO" id="GO:0005886">
    <property type="term" value="C:plasma membrane"/>
    <property type="evidence" value="ECO:0007669"/>
    <property type="project" value="UniProtKB-SubCell"/>
</dbReference>
<keyword evidence="6 7" id="KW-0472">Membrane</keyword>
<name>A0A0M6WKD7_9FIRM</name>
<evidence type="ECO:0000313" key="11">
    <source>
        <dbReference type="EMBL" id="RHA88520.1"/>
    </source>
</evidence>
<feature type="transmembrane region" description="Helical" evidence="7">
    <location>
        <begin position="196"/>
        <end position="219"/>
    </location>
</feature>
<evidence type="ECO:0000313" key="13">
    <source>
        <dbReference type="EMBL" id="RHF83064.1"/>
    </source>
</evidence>
<dbReference type="GO" id="GO:0042910">
    <property type="term" value="F:xenobiotic transmembrane transporter activity"/>
    <property type="evidence" value="ECO:0007669"/>
    <property type="project" value="InterPro"/>
</dbReference>
<dbReference type="EMBL" id="QSFX01000014">
    <property type="protein sequence ID" value="RHA88520.1"/>
    <property type="molecule type" value="Genomic_DNA"/>
</dbReference>
<dbReference type="InterPro" id="IPR052031">
    <property type="entry name" value="Membrane_Transporter-Flippase"/>
</dbReference>
<dbReference type="Proteomes" id="UP000095453">
    <property type="component" value="Unassembled WGS sequence"/>
</dbReference>
<dbReference type="CDD" id="cd13138">
    <property type="entry name" value="MATE_yoeA_like"/>
    <property type="match status" value="1"/>
</dbReference>
<feature type="transmembrane region" description="Helical" evidence="7">
    <location>
        <begin position="320"/>
        <end position="342"/>
    </location>
</feature>
<dbReference type="RefSeq" id="WP_021923523.1">
    <property type="nucleotide sequence ID" value="NZ_CABJFX010000014.1"/>
</dbReference>
<reference evidence="8" key="2">
    <citation type="submission" date="2015-05" db="EMBL/GenBank/DDBJ databases">
        <authorList>
            <person name="Wang D.B."/>
            <person name="Wang M."/>
        </authorList>
    </citation>
    <scope>NUCLEOTIDE SEQUENCE [LARGE SCALE GENOMIC DNA]</scope>
    <source>
        <strain evidence="8">L1-83</strain>
    </source>
</reference>
<reference evidence="14" key="1">
    <citation type="submission" date="2015-05" db="EMBL/GenBank/DDBJ databases">
        <authorList>
            <consortium name="Pathogen Informatics"/>
        </authorList>
    </citation>
    <scope>NUCLEOTIDE SEQUENCE [LARGE SCALE GENOMIC DNA]</scope>
    <source>
        <strain evidence="9 15">2789STDY5608887</strain>
        <strain evidence="14">L1-83</strain>
    </source>
</reference>
<feature type="transmembrane region" description="Helical" evidence="7">
    <location>
        <begin position="20"/>
        <end position="38"/>
    </location>
</feature>
<evidence type="ECO:0000313" key="15">
    <source>
        <dbReference type="Proteomes" id="UP000095453"/>
    </source>
</evidence>
<keyword evidence="5 7" id="KW-1133">Transmembrane helix</keyword>
<evidence type="ECO:0000256" key="1">
    <source>
        <dbReference type="ARBA" id="ARBA00004651"/>
    </source>
</evidence>
<evidence type="ECO:0000256" key="5">
    <source>
        <dbReference type="ARBA" id="ARBA00022989"/>
    </source>
</evidence>
<dbReference type="Proteomes" id="UP000049828">
    <property type="component" value="Unassembled WGS sequence"/>
</dbReference>
<evidence type="ECO:0000313" key="12">
    <source>
        <dbReference type="EMBL" id="RHE96404.1"/>
    </source>
</evidence>
<dbReference type="InterPro" id="IPR002528">
    <property type="entry name" value="MATE_fam"/>
</dbReference>
<dbReference type="OrthoDB" id="9776324at2"/>